<organism evidence="2 3">
    <name type="scientific">Vanrija albida</name>
    <dbReference type="NCBI Taxonomy" id="181172"/>
    <lineage>
        <taxon>Eukaryota</taxon>
        <taxon>Fungi</taxon>
        <taxon>Dikarya</taxon>
        <taxon>Basidiomycota</taxon>
        <taxon>Agaricomycotina</taxon>
        <taxon>Tremellomycetes</taxon>
        <taxon>Trichosporonales</taxon>
        <taxon>Trichosporonaceae</taxon>
        <taxon>Vanrija</taxon>
    </lineage>
</organism>
<proteinExistence type="predicted"/>
<dbReference type="GeneID" id="95985777"/>
<evidence type="ECO:0000313" key="2">
    <source>
        <dbReference type="EMBL" id="KAL1407937.1"/>
    </source>
</evidence>
<sequence>MAADAPYEGTPLKLQPAGSSLTEPLLLEEGRFAASEDGIDEGDEEGERSPALRFAICLLIVGAFTTHYSMRELDSLRELDSPDWGVGGVGVGIGLALVMLGLWAPVKR</sequence>
<dbReference type="RefSeq" id="XP_069207881.1">
    <property type="nucleotide sequence ID" value="XM_069353239.1"/>
</dbReference>
<name>A0ABR3PZZ7_9TREE</name>
<keyword evidence="1" id="KW-0812">Transmembrane</keyword>
<evidence type="ECO:0008006" key="4">
    <source>
        <dbReference type="Google" id="ProtNLM"/>
    </source>
</evidence>
<feature type="transmembrane region" description="Helical" evidence="1">
    <location>
        <begin position="51"/>
        <end position="69"/>
    </location>
</feature>
<keyword evidence="1" id="KW-1133">Transmembrane helix</keyword>
<dbReference type="EMBL" id="JBBXJM010000004">
    <property type="protein sequence ID" value="KAL1407937.1"/>
    <property type="molecule type" value="Genomic_DNA"/>
</dbReference>
<feature type="transmembrane region" description="Helical" evidence="1">
    <location>
        <begin position="84"/>
        <end position="106"/>
    </location>
</feature>
<dbReference type="Proteomes" id="UP001565368">
    <property type="component" value="Unassembled WGS sequence"/>
</dbReference>
<gene>
    <name evidence="2" type="ORF">Q8F55_004734</name>
</gene>
<reference evidence="2 3" key="1">
    <citation type="submission" date="2023-08" db="EMBL/GenBank/DDBJ databases">
        <title>Annotated Genome Sequence of Vanrija albida AlHP1.</title>
        <authorList>
            <person name="Herzog R."/>
        </authorList>
    </citation>
    <scope>NUCLEOTIDE SEQUENCE [LARGE SCALE GENOMIC DNA]</scope>
    <source>
        <strain evidence="2 3">AlHP1</strain>
    </source>
</reference>
<protein>
    <recommendedName>
        <fullName evidence="4">DUF202 domain-containing protein</fullName>
    </recommendedName>
</protein>
<comment type="caution">
    <text evidence="2">The sequence shown here is derived from an EMBL/GenBank/DDBJ whole genome shotgun (WGS) entry which is preliminary data.</text>
</comment>
<keyword evidence="1" id="KW-0472">Membrane</keyword>
<keyword evidence="3" id="KW-1185">Reference proteome</keyword>
<accession>A0ABR3PZZ7</accession>
<evidence type="ECO:0000256" key="1">
    <source>
        <dbReference type="SAM" id="Phobius"/>
    </source>
</evidence>
<evidence type="ECO:0000313" key="3">
    <source>
        <dbReference type="Proteomes" id="UP001565368"/>
    </source>
</evidence>